<proteinExistence type="predicted"/>
<reference evidence="2" key="1">
    <citation type="submission" date="2021-06" db="EMBL/GenBank/DDBJ databases">
        <authorList>
            <person name="Huq M.A."/>
        </authorList>
    </citation>
    <scope>NUCLEOTIDE SEQUENCE</scope>
    <source>
        <strain evidence="2">MAH-26</strain>
    </source>
</reference>
<accession>A0A9E2S8P4</accession>
<dbReference type="EMBL" id="JAHSPG010000003">
    <property type="protein sequence ID" value="MBV4356744.1"/>
    <property type="molecule type" value="Genomic_DNA"/>
</dbReference>
<keyword evidence="1" id="KW-0732">Signal</keyword>
<comment type="caution">
    <text evidence="2">The sequence shown here is derived from an EMBL/GenBank/DDBJ whole genome shotgun (WGS) entry which is preliminary data.</text>
</comment>
<sequence length="113" mass="12860">MKKMLLILAIVITATSFKAKAQEESAAKTPKWISDKGYWVLEDNKKGNSFSVINFYNNDNQLVYREKLIGSTLNIKKKKTLMKLKDALETAIVAWEGNHTLRENEAIVAKVMQ</sequence>
<dbReference type="Proteomes" id="UP000812270">
    <property type="component" value="Unassembled WGS sequence"/>
</dbReference>
<keyword evidence="3" id="KW-1185">Reference proteome</keyword>
<dbReference type="RefSeq" id="WP_217790384.1">
    <property type="nucleotide sequence ID" value="NZ_JAHSPG010000003.1"/>
</dbReference>
<feature type="chain" id="PRO_5038783314" evidence="1">
    <location>
        <begin position="22"/>
        <end position="113"/>
    </location>
</feature>
<organism evidence="2 3">
    <name type="scientific">Pinibacter aurantiacus</name>
    <dbReference type="NCBI Taxonomy" id="2851599"/>
    <lineage>
        <taxon>Bacteria</taxon>
        <taxon>Pseudomonadati</taxon>
        <taxon>Bacteroidota</taxon>
        <taxon>Chitinophagia</taxon>
        <taxon>Chitinophagales</taxon>
        <taxon>Chitinophagaceae</taxon>
        <taxon>Pinibacter</taxon>
    </lineage>
</organism>
<evidence type="ECO:0000313" key="2">
    <source>
        <dbReference type="EMBL" id="MBV4356744.1"/>
    </source>
</evidence>
<protein>
    <submittedName>
        <fullName evidence="2">Uncharacterized protein</fullName>
    </submittedName>
</protein>
<gene>
    <name evidence="2" type="ORF">KTO63_06240</name>
</gene>
<evidence type="ECO:0000313" key="3">
    <source>
        <dbReference type="Proteomes" id="UP000812270"/>
    </source>
</evidence>
<evidence type="ECO:0000256" key="1">
    <source>
        <dbReference type="SAM" id="SignalP"/>
    </source>
</evidence>
<feature type="signal peptide" evidence="1">
    <location>
        <begin position="1"/>
        <end position="21"/>
    </location>
</feature>
<name>A0A9E2S8P4_9BACT</name>
<dbReference type="AlphaFoldDB" id="A0A9E2S8P4"/>